<organism evidence="1 2">
    <name type="scientific">Kineosporia babensis</name>
    <dbReference type="NCBI Taxonomy" id="499548"/>
    <lineage>
        <taxon>Bacteria</taxon>
        <taxon>Bacillati</taxon>
        <taxon>Actinomycetota</taxon>
        <taxon>Actinomycetes</taxon>
        <taxon>Kineosporiales</taxon>
        <taxon>Kineosporiaceae</taxon>
        <taxon>Kineosporia</taxon>
    </lineage>
</organism>
<dbReference type="Gene3D" id="1.10.3210.10">
    <property type="entry name" value="Hypothetical protein af1432"/>
    <property type="match status" value="1"/>
</dbReference>
<evidence type="ECO:0000313" key="2">
    <source>
        <dbReference type="Proteomes" id="UP001138997"/>
    </source>
</evidence>
<dbReference type="SUPFAM" id="SSF109604">
    <property type="entry name" value="HD-domain/PDEase-like"/>
    <property type="match status" value="1"/>
</dbReference>
<proteinExistence type="predicted"/>
<dbReference type="RefSeq" id="WP_231449714.1">
    <property type="nucleotide sequence ID" value="NZ_JAJOMB010000035.1"/>
</dbReference>
<accession>A0A9X1NML3</accession>
<dbReference type="EMBL" id="JAJOMB010000035">
    <property type="protein sequence ID" value="MCD5316865.1"/>
    <property type="molecule type" value="Genomic_DNA"/>
</dbReference>
<name>A0A9X1NML3_9ACTN</name>
<reference evidence="1" key="1">
    <citation type="submission" date="2021-11" db="EMBL/GenBank/DDBJ databases">
        <title>Streptomyces corallinus and Kineosporia corallina sp. nov., two new coral-derived marine actinobacteria.</title>
        <authorList>
            <person name="Buangrab K."/>
            <person name="Sutthacheep M."/>
            <person name="Yeemin T."/>
            <person name="Harunari E."/>
            <person name="Igarashi Y."/>
            <person name="Sripreechasak P."/>
            <person name="Kanchanasin P."/>
            <person name="Tanasupawat S."/>
            <person name="Phongsopitanun W."/>
        </authorList>
    </citation>
    <scope>NUCLEOTIDE SEQUENCE</scope>
    <source>
        <strain evidence="1">JCM 31032</strain>
    </source>
</reference>
<evidence type="ECO:0000313" key="1">
    <source>
        <dbReference type="EMBL" id="MCD5316865.1"/>
    </source>
</evidence>
<dbReference type="AlphaFoldDB" id="A0A9X1NML3"/>
<sequence>MALRIADRLHNARTWQFVEPENARARGQETLEFVAPLAAAVALPAARDELLHLSLRTLRRTRPTGRRGRSRLGAEERDRSLRSEHLTHTLLHRALDALPERLRERYAEEWSADLATLTGTLQRIRFAAGLQYSARQLSSTPRS</sequence>
<dbReference type="Proteomes" id="UP001138997">
    <property type="component" value="Unassembled WGS sequence"/>
</dbReference>
<gene>
    <name evidence="1" type="ORF">LR394_38815</name>
</gene>
<keyword evidence="2" id="KW-1185">Reference proteome</keyword>
<comment type="caution">
    <text evidence="1">The sequence shown here is derived from an EMBL/GenBank/DDBJ whole genome shotgun (WGS) entry which is preliminary data.</text>
</comment>
<protein>
    <recommendedName>
        <fullName evidence="3">HD domain-containing protein</fullName>
    </recommendedName>
</protein>
<evidence type="ECO:0008006" key="3">
    <source>
        <dbReference type="Google" id="ProtNLM"/>
    </source>
</evidence>